<dbReference type="PROSITE" id="PS50181">
    <property type="entry name" value="FBOX"/>
    <property type="match status" value="1"/>
</dbReference>
<dbReference type="Proteomes" id="UP000085678">
    <property type="component" value="Unplaced"/>
</dbReference>
<gene>
    <name evidence="3" type="primary">LOC106174596</name>
</gene>
<evidence type="ECO:0000313" key="2">
    <source>
        <dbReference type="Proteomes" id="UP000085678"/>
    </source>
</evidence>
<dbReference type="InterPro" id="IPR001810">
    <property type="entry name" value="F-box_dom"/>
</dbReference>
<dbReference type="RefSeq" id="XP_013411678.1">
    <property type="nucleotide sequence ID" value="XM_013556224.1"/>
</dbReference>
<dbReference type="OrthoDB" id="61560at2759"/>
<dbReference type="CDD" id="cd22977">
    <property type="entry name" value="DD_FBXL13"/>
    <property type="match status" value="1"/>
</dbReference>
<proteinExistence type="predicted"/>
<dbReference type="Gene3D" id="3.80.10.10">
    <property type="entry name" value="Ribonuclease Inhibitor"/>
    <property type="match status" value="3"/>
</dbReference>
<dbReference type="InterPro" id="IPR032675">
    <property type="entry name" value="LRR_dom_sf"/>
</dbReference>
<organism evidence="2 3">
    <name type="scientific">Lingula anatina</name>
    <name type="common">Brachiopod</name>
    <name type="synonym">Lingula unguis</name>
    <dbReference type="NCBI Taxonomy" id="7574"/>
    <lineage>
        <taxon>Eukaryota</taxon>
        <taxon>Metazoa</taxon>
        <taxon>Spiralia</taxon>
        <taxon>Lophotrochozoa</taxon>
        <taxon>Brachiopoda</taxon>
        <taxon>Linguliformea</taxon>
        <taxon>Lingulata</taxon>
        <taxon>Lingulida</taxon>
        <taxon>Linguloidea</taxon>
        <taxon>Lingulidae</taxon>
        <taxon>Lingula</taxon>
    </lineage>
</organism>
<dbReference type="GeneID" id="106174596"/>
<reference evidence="3" key="1">
    <citation type="submission" date="2025-08" db="UniProtKB">
        <authorList>
            <consortium name="RefSeq"/>
        </authorList>
    </citation>
    <scope>IDENTIFICATION</scope>
    <source>
        <tissue evidence="3">Gonads</tissue>
    </source>
</reference>
<dbReference type="SMART" id="SM00367">
    <property type="entry name" value="LRR_CC"/>
    <property type="match status" value="14"/>
</dbReference>
<dbReference type="AlphaFoldDB" id="A0A1S3JMS7"/>
<sequence>MAASLKGIDPELKKYLRINRLPDVYEALLTGLAVMCPDDPKAFIVKCLRHIQKYGLRCLQWDMFVEEEMRPRRRVITESNLDYIFNLDDYSLQPTPEMYAKAFSFYNSRLRSMCFHGWMQFHLVKKQKRMDMERKWCEAVTHYAHRLMRLALNEWTQWMNFRKGVQSMAYNKIQRVFFCAIAKVIFDNWHEETTKARRTREYFEINIRRLERGENMEEEDPTGRGLGDARDDISANMPRSVALKIFSYVDIDDLARCAQVCRSWKILTQSHSLWTRLDLSIVRGSVTDHVVKTLLTKCRPYIVHLNLRGCLRLSRAAFVTISECRNLQDLNLSECSAVNDSSMKLVCEGCTILLYLNISHTNITDATLRLISKSMENLQYLSLAFCKRFTDKGLQYLAMGKGGAKLQWLDMSGCTQISVIGFENLATGCTSLRSVILNEFQNLSDDRIIALTETCKNLTYVSVLGSPYISDESLKKVAATRKLRMLKIDSNQKITDVSFKMIGRMCPDLYHLYLTDCQKITDMTLKSLSSCKNLTVLNLADCVRISDNGVKSIVESSCGPKLKELNLTNCIRVGDIALVHIHKRCMSLTYLSVCFCEHISEAGIELLGQTTSLVCLDISGCRCADQGLSALGNNPRFRDVCLSDCNGISDLGLQKFSQQCKDVERLDLSFCQLVTDAAIKNLAFCCRMLTVLNLAGCKLLTDLSIQYLSGVCHYMTNLDLSGCVLITDKALRYLRKGCKKMKMLLLLYCKGISKQAAQKCMRQIPFVQWNDDEVPADFC</sequence>
<dbReference type="Pfam" id="PF25372">
    <property type="entry name" value="DUF7885"/>
    <property type="match status" value="3"/>
</dbReference>
<dbReference type="PANTHER" id="PTHR13318:SF190">
    <property type="entry name" value="PARTNER OF PAIRED, ISOFORM B"/>
    <property type="match status" value="1"/>
</dbReference>
<feature type="domain" description="F-box" evidence="1">
    <location>
        <begin position="231"/>
        <end position="277"/>
    </location>
</feature>
<dbReference type="SUPFAM" id="SSF52047">
    <property type="entry name" value="RNI-like"/>
    <property type="match status" value="3"/>
</dbReference>
<dbReference type="InterPro" id="IPR057207">
    <property type="entry name" value="FBXL15_LRR"/>
</dbReference>
<evidence type="ECO:0000313" key="3">
    <source>
        <dbReference type="RefSeq" id="XP_013411678.1"/>
    </source>
</evidence>
<protein>
    <submittedName>
        <fullName evidence="3">F-box/LRR-repeat protein 13-like isoform X3</fullName>
    </submittedName>
</protein>
<keyword evidence="2" id="KW-1185">Reference proteome</keyword>
<dbReference type="Pfam" id="PF13516">
    <property type="entry name" value="LRR_6"/>
    <property type="match status" value="1"/>
</dbReference>
<name>A0A1S3JMS7_LINAN</name>
<dbReference type="PANTHER" id="PTHR13318">
    <property type="entry name" value="PARTNER OF PAIRED, ISOFORM B-RELATED"/>
    <property type="match status" value="1"/>
</dbReference>
<accession>A0A1S3JMS7</accession>
<dbReference type="SMART" id="SM00256">
    <property type="entry name" value="FBOX"/>
    <property type="match status" value="1"/>
</dbReference>
<dbReference type="CDD" id="cd22124">
    <property type="entry name" value="F-box_FBXL13"/>
    <property type="match status" value="1"/>
</dbReference>
<dbReference type="Pfam" id="PF12937">
    <property type="entry name" value="F-box-like"/>
    <property type="match status" value="1"/>
</dbReference>
<dbReference type="InterPro" id="IPR006553">
    <property type="entry name" value="Leu-rich_rpt_Cys-con_subtyp"/>
</dbReference>
<evidence type="ECO:0000259" key="1">
    <source>
        <dbReference type="PROSITE" id="PS50181"/>
    </source>
</evidence>
<dbReference type="InterPro" id="IPR001611">
    <property type="entry name" value="Leu-rich_rpt"/>
</dbReference>
<dbReference type="GO" id="GO:0031146">
    <property type="term" value="P:SCF-dependent proteasomal ubiquitin-dependent protein catabolic process"/>
    <property type="evidence" value="ECO:0007669"/>
    <property type="project" value="TreeGrafter"/>
</dbReference>
<dbReference type="GO" id="GO:0019005">
    <property type="term" value="C:SCF ubiquitin ligase complex"/>
    <property type="evidence" value="ECO:0007669"/>
    <property type="project" value="TreeGrafter"/>
</dbReference>